<protein>
    <recommendedName>
        <fullName evidence="3">DIX domain-containing protein</fullName>
    </recommendedName>
</protein>
<dbReference type="Proteomes" id="UP001295684">
    <property type="component" value="Unassembled WGS sequence"/>
</dbReference>
<accession>A0AAD1Y1X6</accession>
<keyword evidence="1" id="KW-0879">Wnt signaling pathway</keyword>
<feature type="domain" description="DIX" evidence="3">
    <location>
        <begin position="7"/>
        <end position="85"/>
    </location>
</feature>
<evidence type="ECO:0000256" key="2">
    <source>
        <dbReference type="SAM" id="MobiDB-lite"/>
    </source>
</evidence>
<dbReference type="PANTHER" id="PTHR42509:SF1">
    <property type="entry name" value="DIX DOMAIN-CONTAINING PROTEIN"/>
    <property type="match status" value="1"/>
</dbReference>
<dbReference type="GO" id="GO:0016055">
    <property type="term" value="P:Wnt signaling pathway"/>
    <property type="evidence" value="ECO:0007669"/>
    <property type="project" value="UniProtKB-KW"/>
</dbReference>
<dbReference type="InterPro" id="IPR029071">
    <property type="entry name" value="Ubiquitin-like_domsf"/>
</dbReference>
<name>A0AAD1Y1X6_EUPCR</name>
<dbReference type="InterPro" id="IPR001158">
    <property type="entry name" value="DIX"/>
</dbReference>
<comment type="caution">
    <text evidence="4">The sequence shown here is derived from an EMBL/GenBank/DDBJ whole genome shotgun (WGS) entry which is preliminary data.</text>
</comment>
<dbReference type="SUPFAM" id="SSF54236">
    <property type="entry name" value="Ubiquitin-like"/>
    <property type="match status" value="1"/>
</dbReference>
<evidence type="ECO:0000313" key="5">
    <source>
        <dbReference type="Proteomes" id="UP001295684"/>
    </source>
</evidence>
<evidence type="ECO:0000256" key="1">
    <source>
        <dbReference type="ARBA" id="ARBA00022687"/>
    </source>
</evidence>
<evidence type="ECO:0000313" key="4">
    <source>
        <dbReference type="EMBL" id="CAI2383064.1"/>
    </source>
</evidence>
<feature type="region of interest" description="Disordered" evidence="2">
    <location>
        <begin position="94"/>
        <end position="114"/>
    </location>
</feature>
<feature type="compositionally biased region" description="Basic and acidic residues" evidence="2">
    <location>
        <begin position="94"/>
        <end position="108"/>
    </location>
</feature>
<sequence>MSGSAFTLVFYYIPEDKDDLKIPNAYAIPKDVNEITLNDIESFFPFKEKFHFRFQFQHGDQVVWLDLNKKNVKVPQYKNKIIMKVSREVKKDLEKDLSSHSDHPDKATESLFNL</sequence>
<keyword evidence="5" id="KW-1185">Reference proteome</keyword>
<reference evidence="4" key="1">
    <citation type="submission" date="2023-07" db="EMBL/GenBank/DDBJ databases">
        <authorList>
            <consortium name="AG Swart"/>
            <person name="Singh M."/>
            <person name="Singh A."/>
            <person name="Seah K."/>
            <person name="Emmerich C."/>
        </authorList>
    </citation>
    <scope>NUCLEOTIDE SEQUENCE</scope>
    <source>
        <strain evidence="4">DP1</strain>
    </source>
</reference>
<organism evidence="4 5">
    <name type="scientific">Euplotes crassus</name>
    <dbReference type="NCBI Taxonomy" id="5936"/>
    <lineage>
        <taxon>Eukaryota</taxon>
        <taxon>Sar</taxon>
        <taxon>Alveolata</taxon>
        <taxon>Ciliophora</taxon>
        <taxon>Intramacronucleata</taxon>
        <taxon>Spirotrichea</taxon>
        <taxon>Hypotrichia</taxon>
        <taxon>Euplotida</taxon>
        <taxon>Euplotidae</taxon>
        <taxon>Moneuplotes</taxon>
    </lineage>
</organism>
<proteinExistence type="predicted"/>
<dbReference type="InterPro" id="IPR038207">
    <property type="entry name" value="DIX_dom_sf"/>
</dbReference>
<dbReference type="Pfam" id="PF00778">
    <property type="entry name" value="DIX"/>
    <property type="match status" value="1"/>
</dbReference>
<dbReference type="Gene3D" id="2.40.240.130">
    <property type="match status" value="1"/>
</dbReference>
<gene>
    <name evidence="4" type="ORF">ECRASSUSDP1_LOCUS24555</name>
</gene>
<dbReference type="AlphaFoldDB" id="A0AAD1Y1X6"/>
<dbReference type="EMBL" id="CAMPGE010025291">
    <property type="protein sequence ID" value="CAI2383064.1"/>
    <property type="molecule type" value="Genomic_DNA"/>
</dbReference>
<evidence type="ECO:0000259" key="3">
    <source>
        <dbReference type="Pfam" id="PF00778"/>
    </source>
</evidence>
<dbReference type="PANTHER" id="PTHR42509">
    <property type="entry name" value="DIX DOMAIN-CONTAINING PROTEIN"/>
    <property type="match status" value="1"/>
</dbReference>